<sequence length="613" mass="67615">MTTEFTGSANASPVSATSRPDVSVIIPVYNCERYISETLQSVINQNLGEYQLQIIAVDDGSTDASLAILKEIAEHRSDMIVESIPNSGSASAPRNRGLELASGEYVFFLDADDKLAEGALDRLLTTAHQTGSGVIACKLGPFGPSKRASALPSRAFKKSQFAVDFIDSKAYTTLGALKLFKTSILKDHRIQFPPGYAVGEDQPFTMEAYFHSPHVTILADRIYYWARGRDDGTNVTSIGQPATEHYKKIKRLIEVVASFDLPPERRNPLLERPTVAPTGFRTVFGGSFLTLFDAHQRKEVVDELHKLVSPLMTNSLRAKGNLEAQVIADLLCRNDVESLEQLCQFLGDRLPVPLEFDEEAQHFVYQPKQGLSIGDLALSIEPYLAQIIFSGMNVGVRGTVTLPGSNRLPERVSTVWVHRRSGEQTVGAGKIDAQYFTDRGACIEFSSWLETDQLELSSEWDSYVEMQWGNCTVRERFGRAKGKGLVTQPVFLGNKNSVVVFFTKFGNLSLDVGPTREYTKVTTESLPQIVGSFPSPKRQSVIVEGQLSNIVNATVVSDSTTKEIQAAWHRLTSSCIAVVLPRRITSKSRYEIKLSDAAGHQLTVIDTRVITAR</sequence>
<dbReference type="Gene3D" id="3.90.550.10">
    <property type="entry name" value="Spore Coat Polysaccharide Biosynthesis Protein SpsA, Chain A"/>
    <property type="match status" value="1"/>
</dbReference>
<dbReference type="CDD" id="cd00761">
    <property type="entry name" value="Glyco_tranf_GTA_type"/>
    <property type="match status" value="1"/>
</dbReference>
<name>A0ABY5SLY3_9MICO</name>
<keyword evidence="2" id="KW-0808">Transferase</keyword>
<dbReference type="InterPro" id="IPR029044">
    <property type="entry name" value="Nucleotide-diphossugar_trans"/>
</dbReference>
<dbReference type="SUPFAM" id="SSF53448">
    <property type="entry name" value="Nucleotide-diphospho-sugar transferases"/>
    <property type="match status" value="1"/>
</dbReference>
<reference evidence="2" key="1">
    <citation type="submission" date="2022-03" db="EMBL/GenBank/DDBJ databases">
        <title>Brevibacterium spongiae sp. nov., isolated from marine sponge.</title>
        <authorList>
            <person name="Li Z."/>
            <person name="Zhang M."/>
        </authorList>
    </citation>
    <scope>NUCLEOTIDE SEQUENCE</scope>
    <source>
        <strain evidence="2">WHS-Z9</strain>
    </source>
</reference>
<dbReference type="EC" id="2.4.-.-" evidence="2"/>
<dbReference type="PANTHER" id="PTHR22916">
    <property type="entry name" value="GLYCOSYLTRANSFERASE"/>
    <property type="match status" value="1"/>
</dbReference>
<protein>
    <submittedName>
        <fullName evidence="2">Glycosyltransferase</fullName>
        <ecNumber evidence="2">2.4.-.-</ecNumber>
    </submittedName>
</protein>
<keyword evidence="2" id="KW-0328">Glycosyltransferase</keyword>
<dbReference type="PANTHER" id="PTHR22916:SF3">
    <property type="entry name" value="UDP-GLCNAC:BETAGAL BETA-1,3-N-ACETYLGLUCOSAMINYLTRANSFERASE-LIKE PROTEIN 1"/>
    <property type="match status" value="1"/>
</dbReference>
<organism evidence="2 3">
    <name type="scientific">Brevibacterium spongiae</name>
    <dbReference type="NCBI Taxonomy" id="2909672"/>
    <lineage>
        <taxon>Bacteria</taxon>
        <taxon>Bacillati</taxon>
        <taxon>Actinomycetota</taxon>
        <taxon>Actinomycetes</taxon>
        <taxon>Micrococcales</taxon>
        <taxon>Brevibacteriaceae</taxon>
        <taxon>Brevibacterium</taxon>
    </lineage>
</organism>
<dbReference type="RefSeq" id="WP_265417941.1">
    <property type="nucleotide sequence ID" value="NZ_CP093443.1"/>
</dbReference>
<accession>A0ABY5SLY3</accession>
<dbReference type="GO" id="GO:0016757">
    <property type="term" value="F:glycosyltransferase activity"/>
    <property type="evidence" value="ECO:0007669"/>
    <property type="project" value="UniProtKB-KW"/>
</dbReference>
<evidence type="ECO:0000259" key="1">
    <source>
        <dbReference type="Pfam" id="PF00535"/>
    </source>
</evidence>
<gene>
    <name evidence="2" type="ORF">L1F31_14285</name>
</gene>
<dbReference type="InterPro" id="IPR001173">
    <property type="entry name" value="Glyco_trans_2-like"/>
</dbReference>
<proteinExistence type="predicted"/>
<keyword evidence="3" id="KW-1185">Reference proteome</keyword>
<dbReference type="Proteomes" id="UP001064879">
    <property type="component" value="Chromosome"/>
</dbReference>
<dbReference type="EMBL" id="CP093443">
    <property type="protein sequence ID" value="UVI35275.1"/>
    <property type="molecule type" value="Genomic_DNA"/>
</dbReference>
<feature type="domain" description="Glycosyltransferase 2-like" evidence="1">
    <location>
        <begin position="23"/>
        <end position="187"/>
    </location>
</feature>
<evidence type="ECO:0000313" key="3">
    <source>
        <dbReference type="Proteomes" id="UP001064879"/>
    </source>
</evidence>
<dbReference type="Pfam" id="PF00535">
    <property type="entry name" value="Glycos_transf_2"/>
    <property type="match status" value="1"/>
</dbReference>
<evidence type="ECO:0000313" key="2">
    <source>
        <dbReference type="EMBL" id="UVI35275.1"/>
    </source>
</evidence>